<dbReference type="Pfam" id="PF07508">
    <property type="entry name" value="Recombinase"/>
    <property type="match status" value="1"/>
</dbReference>
<evidence type="ECO:0000259" key="2">
    <source>
        <dbReference type="PROSITE" id="PS51736"/>
    </source>
</evidence>
<dbReference type="Gene3D" id="3.40.50.1390">
    <property type="entry name" value="Resolvase, N-terminal catalytic domain"/>
    <property type="match status" value="1"/>
</dbReference>
<comment type="caution">
    <text evidence="4">The sequence shown here is derived from an EMBL/GenBank/DDBJ whole genome shotgun (WGS) entry which is preliminary data.</text>
</comment>
<dbReference type="InterPro" id="IPR036162">
    <property type="entry name" value="Resolvase-like_N_sf"/>
</dbReference>
<gene>
    <name evidence="4" type="ORF">A2W58_00205</name>
</gene>
<feature type="domain" description="Resolvase/invertase-type recombinase catalytic" evidence="2">
    <location>
        <begin position="1"/>
        <end position="90"/>
    </location>
</feature>
<dbReference type="PROSITE" id="PS51736">
    <property type="entry name" value="RECOMBINASES_3"/>
    <property type="match status" value="1"/>
</dbReference>
<reference evidence="4 5" key="1">
    <citation type="journal article" date="2016" name="Nat. Commun.">
        <title>Thousands of microbial genomes shed light on interconnected biogeochemical processes in an aquifer system.</title>
        <authorList>
            <person name="Anantharaman K."/>
            <person name="Brown C.T."/>
            <person name="Hug L.A."/>
            <person name="Sharon I."/>
            <person name="Castelle C.J."/>
            <person name="Probst A.J."/>
            <person name="Thomas B.C."/>
            <person name="Singh A."/>
            <person name="Wilkins M.J."/>
            <person name="Karaoz U."/>
            <person name="Brodie E.L."/>
            <person name="Williams K.H."/>
            <person name="Hubbard S.S."/>
            <person name="Banfield J.F."/>
        </authorList>
    </citation>
    <scope>NUCLEOTIDE SEQUENCE [LARGE SCALE GENOMIC DNA]</scope>
</reference>
<dbReference type="InterPro" id="IPR050639">
    <property type="entry name" value="SSR_resolvase"/>
</dbReference>
<organism evidence="4 5">
    <name type="scientific">Candidatus Zambryskibacteria bacterium RIFCSPHIGHO2_02_38_10.5</name>
    <dbReference type="NCBI Taxonomy" id="1802742"/>
    <lineage>
        <taxon>Bacteria</taxon>
        <taxon>Candidatus Zambryskiibacteriota</taxon>
    </lineage>
</organism>
<keyword evidence="1" id="KW-0175">Coiled coil</keyword>
<dbReference type="InterPro" id="IPR006119">
    <property type="entry name" value="Resolv_N"/>
</dbReference>
<feature type="domain" description="Recombinase" evidence="3">
    <location>
        <begin position="98"/>
        <end position="243"/>
    </location>
</feature>
<dbReference type="GO" id="GO:0000150">
    <property type="term" value="F:DNA strand exchange activity"/>
    <property type="evidence" value="ECO:0007669"/>
    <property type="project" value="InterPro"/>
</dbReference>
<dbReference type="Pfam" id="PF00239">
    <property type="entry name" value="Resolvase"/>
    <property type="match status" value="1"/>
</dbReference>
<dbReference type="AlphaFoldDB" id="A0A1G2T7L2"/>
<evidence type="ECO:0008006" key="6">
    <source>
        <dbReference type="Google" id="ProtNLM"/>
    </source>
</evidence>
<name>A0A1G2T7L2_9BACT</name>
<dbReference type="PROSITE" id="PS51737">
    <property type="entry name" value="RECOMBINASE_DNA_BIND"/>
    <property type="match status" value="1"/>
</dbReference>
<sequence>MVNIKDARNKKWDAVIIYDPDRLARRYSYQELVIDELREAGVEVIFTTISAPKNSEDKILYGVRGLFAEYERTKIAERFRLGKLRTIKEGHVIGSDAPYGFKYIRKNKENGILHGFYEVIENEARVARMIFNWVADDALTLRKVVKKLQELKIKPRKSKRGVWATSTLTHLLRNRAYMGEAQWGKSYATIPEKPLKEEKYKKIKKSSRKMKPKEEWINIKVPAIIDEDLFNRTRARLEKNFAFSDRNKKNDYLLSGKIWCICGRRRCGCSPLGGKHLYYRCNSRVNEFPLPSICKEKGINARITDKLLWQKISNLMSSPELMQKQASRWLDTSKNKRTVLFTDIESMKKEIENLKEKVDRYNKAYADGVFTLEKLREYTAPLIEKVGSLDYQIAITKRNQEETALLIPSPYEIEDFAKEATRKLKSLSFESKRAIVMNVIDKVVSNYAKLQVYGYIPIDPNVSFCSKHRHCRFTQCGKIHTF</sequence>
<dbReference type="EMBL" id="MHVL01000023">
    <property type="protein sequence ID" value="OHA93253.1"/>
    <property type="molecule type" value="Genomic_DNA"/>
</dbReference>
<accession>A0A1G2T7L2</accession>
<dbReference type="InterPro" id="IPR038109">
    <property type="entry name" value="DNA_bind_recomb_sf"/>
</dbReference>
<protein>
    <recommendedName>
        <fullName evidence="6">Recombinase domain-containing protein</fullName>
    </recommendedName>
</protein>
<dbReference type="CDD" id="cd00338">
    <property type="entry name" value="Ser_Recombinase"/>
    <property type="match status" value="1"/>
</dbReference>
<dbReference type="PANTHER" id="PTHR30461:SF23">
    <property type="entry name" value="DNA RECOMBINASE-RELATED"/>
    <property type="match status" value="1"/>
</dbReference>
<proteinExistence type="predicted"/>
<feature type="coiled-coil region" evidence="1">
    <location>
        <begin position="337"/>
        <end position="364"/>
    </location>
</feature>
<dbReference type="Gene3D" id="3.90.1750.20">
    <property type="entry name" value="Putative Large Serine Recombinase, Chain B, Domain 2"/>
    <property type="match status" value="1"/>
</dbReference>
<dbReference type="GO" id="GO:0003677">
    <property type="term" value="F:DNA binding"/>
    <property type="evidence" value="ECO:0007669"/>
    <property type="project" value="InterPro"/>
</dbReference>
<evidence type="ECO:0000313" key="4">
    <source>
        <dbReference type="EMBL" id="OHA93253.1"/>
    </source>
</evidence>
<dbReference type="InterPro" id="IPR011109">
    <property type="entry name" value="DNA_bind_recombinase_dom"/>
</dbReference>
<dbReference type="Proteomes" id="UP000179264">
    <property type="component" value="Unassembled WGS sequence"/>
</dbReference>
<dbReference type="PANTHER" id="PTHR30461">
    <property type="entry name" value="DNA-INVERTASE FROM LAMBDOID PROPHAGE"/>
    <property type="match status" value="1"/>
</dbReference>
<evidence type="ECO:0000313" key="5">
    <source>
        <dbReference type="Proteomes" id="UP000179264"/>
    </source>
</evidence>
<evidence type="ECO:0000259" key="3">
    <source>
        <dbReference type="PROSITE" id="PS51737"/>
    </source>
</evidence>
<dbReference type="SUPFAM" id="SSF53041">
    <property type="entry name" value="Resolvase-like"/>
    <property type="match status" value="1"/>
</dbReference>
<evidence type="ECO:0000256" key="1">
    <source>
        <dbReference type="SAM" id="Coils"/>
    </source>
</evidence>